<dbReference type="InterPro" id="IPR012580">
    <property type="entry name" value="NUC153"/>
</dbReference>
<feature type="compositionally biased region" description="Acidic residues" evidence="5">
    <location>
        <begin position="496"/>
        <end position="505"/>
    </location>
</feature>
<feature type="compositionally biased region" description="Acidic residues" evidence="5">
    <location>
        <begin position="242"/>
        <end position="259"/>
    </location>
</feature>
<feature type="compositionally biased region" description="Basic and acidic residues" evidence="5">
    <location>
        <begin position="685"/>
        <end position="695"/>
    </location>
</feature>
<feature type="region of interest" description="Disordered" evidence="5">
    <location>
        <begin position="240"/>
        <end position="261"/>
    </location>
</feature>
<dbReference type="InterPro" id="IPR056750">
    <property type="entry name" value="RRM_ESF1"/>
</dbReference>
<feature type="compositionally biased region" description="Basic and acidic residues" evidence="5">
    <location>
        <begin position="515"/>
        <end position="531"/>
    </location>
</feature>
<protein>
    <recommendedName>
        <fullName evidence="10">NUC153 domain-containing protein</fullName>
    </recommendedName>
</protein>
<dbReference type="GO" id="GO:0003723">
    <property type="term" value="F:RNA binding"/>
    <property type="evidence" value="ECO:0007669"/>
    <property type="project" value="TreeGrafter"/>
</dbReference>
<name>A0A9D4VKM1_PEA</name>
<keyword evidence="9" id="KW-1185">Reference proteome</keyword>
<dbReference type="PANTHER" id="PTHR12202">
    <property type="entry name" value="ESF1 HOMOLOG"/>
    <property type="match status" value="1"/>
</dbReference>
<reference evidence="8 9" key="1">
    <citation type="journal article" date="2022" name="Nat. Genet.">
        <title>Improved pea reference genome and pan-genome highlight genomic features and evolutionary characteristics.</title>
        <authorList>
            <person name="Yang T."/>
            <person name="Liu R."/>
            <person name="Luo Y."/>
            <person name="Hu S."/>
            <person name="Wang D."/>
            <person name="Wang C."/>
            <person name="Pandey M.K."/>
            <person name="Ge S."/>
            <person name="Xu Q."/>
            <person name="Li N."/>
            <person name="Li G."/>
            <person name="Huang Y."/>
            <person name="Saxena R.K."/>
            <person name="Ji Y."/>
            <person name="Li M."/>
            <person name="Yan X."/>
            <person name="He Y."/>
            <person name="Liu Y."/>
            <person name="Wang X."/>
            <person name="Xiang C."/>
            <person name="Varshney R.K."/>
            <person name="Ding H."/>
            <person name="Gao S."/>
            <person name="Zong X."/>
        </authorList>
    </citation>
    <scope>NUCLEOTIDE SEQUENCE [LARGE SCALE GENOMIC DNA]</scope>
    <source>
        <strain evidence="8 9">cv. Zhongwan 6</strain>
    </source>
</reference>
<organism evidence="8 9">
    <name type="scientific">Pisum sativum</name>
    <name type="common">Garden pea</name>
    <name type="synonym">Lathyrus oleraceus</name>
    <dbReference type="NCBI Taxonomy" id="3888"/>
    <lineage>
        <taxon>Eukaryota</taxon>
        <taxon>Viridiplantae</taxon>
        <taxon>Streptophyta</taxon>
        <taxon>Embryophyta</taxon>
        <taxon>Tracheophyta</taxon>
        <taxon>Spermatophyta</taxon>
        <taxon>Magnoliopsida</taxon>
        <taxon>eudicotyledons</taxon>
        <taxon>Gunneridae</taxon>
        <taxon>Pentapetalae</taxon>
        <taxon>rosids</taxon>
        <taxon>fabids</taxon>
        <taxon>Fabales</taxon>
        <taxon>Fabaceae</taxon>
        <taxon>Papilionoideae</taxon>
        <taxon>50 kb inversion clade</taxon>
        <taxon>NPAAA clade</taxon>
        <taxon>Hologalegina</taxon>
        <taxon>IRL clade</taxon>
        <taxon>Fabeae</taxon>
        <taxon>Lathyrus</taxon>
    </lineage>
</organism>
<dbReference type="Pfam" id="PF25121">
    <property type="entry name" value="RRM_ESF1"/>
    <property type="match status" value="1"/>
</dbReference>
<feature type="compositionally biased region" description="Basic and acidic residues" evidence="5">
    <location>
        <begin position="68"/>
        <end position="78"/>
    </location>
</feature>
<gene>
    <name evidence="8" type="ORF">KIW84_072297</name>
</gene>
<feature type="compositionally biased region" description="Basic and acidic residues" evidence="5">
    <location>
        <begin position="617"/>
        <end position="636"/>
    </location>
</feature>
<feature type="region of interest" description="Disordered" evidence="5">
    <location>
        <begin position="380"/>
        <end position="406"/>
    </location>
</feature>
<evidence type="ECO:0000256" key="4">
    <source>
        <dbReference type="ARBA" id="ARBA00023242"/>
    </source>
</evidence>
<sequence>MKNKDKGNSKSDKSLHNDDNVIDDPRFSSVHTDPRFREAPKHQTKVSIDSRFDRMFTHKSFMPSSAPVDKRGKPKDRANSQQHSLRHYYKIDEDEKKKVEHSHEDNDDDDEEEGLVKVDSAKPEIGNGIESEETSESEPADLDLDKDEDTDIDTDTDGDVDEKDYEEDAPEIQEEIAEIEKETHRLAVVNMDWRYVKAVDLYVLFSSLAPPNGLIKSVTIYPTEFGLQRMQEEEVRGPVGLFDDENETSDEDDNGDSDADNEKLRAYEKSRMRYYFALVECDSSATADHIYKENDGVEFEHSSNPLDLRFIPDNMEFKQPPKDVATETPANYENKDFYSRALQHSKVELTWDEDEPARANTLKRKFNDEQLAQLEMDELVASDESESDDSEDNNETVGHADKKARKKEMYLDLLGNNSDKDAEEDGVQDMEVTFNTGLEDISKHIMEKKDKKSKSVWEEYLRKQREKKRARKNKSKYSSDDDDDDSDNTDQQAAGEAEDFFMEEPDITKKKKKAESKNDKDQKLKDMDGVSKEELELLLADDKGTDTGLKGYNLKFKKGKGKKTEGVIDEAKIPNSAYDDPRFASIYSPDFAIDPTDPQFKRSAVYARQLAQKQQKGHMELPEEKEHTKFPKETKLSGDSGMVQKVGEEGLDDLKSNKDKLELSSMVKSIKMKSKQIQLSTNSKTKKDGKSQFKGREKRRH</sequence>
<dbReference type="Pfam" id="PF08159">
    <property type="entry name" value="NUC153"/>
    <property type="match status" value="1"/>
</dbReference>
<evidence type="ECO:0000313" key="8">
    <source>
        <dbReference type="EMBL" id="KAI5385633.1"/>
    </source>
</evidence>
<feature type="region of interest" description="Disordered" evidence="5">
    <location>
        <begin position="462"/>
        <end position="531"/>
    </location>
</feature>
<dbReference type="InterPro" id="IPR039754">
    <property type="entry name" value="Esf1"/>
</dbReference>
<dbReference type="GO" id="GO:0005730">
    <property type="term" value="C:nucleolus"/>
    <property type="evidence" value="ECO:0007669"/>
    <property type="project" value="UniProtKB-SubCell"/>
</dbReference>
<proteinExistence type="inferred from homology"/>
<feature type="compositionally biased region" description="Basic and acidic residues" evidence="5">
    <location>
        <begin position="440"/>
        <end position="456"/>
    </location>
</feature>
<feature type="region of interest" description="Disordered" evidence="5">
    <location>
        <begin position="671"/>
        <end position="701"/>
    </location>
</feature>
<evidence type="ECO:0000259" key="6">
    <source>
        <dbReference type="Pfam" id="PF08159"/>
    </source>
</evidence>
<dbReference type="EMBL" id="JAMSHJ010000007">
    <property type="protein sequence ID" value="KAI5385633.1"/>
    <property type="molecule type" value="Genomic_DNA"/>
</dbReference>
<evidence type="ECO:0000256" key="1">
    <source>
        <dbReference type="ARBA" id="ARBA00004604"/>
    </source>
</evidence>
<feature type="region of interest" description="Disordered" evidence="5">
    <location>
        <begin position="1"/>
        <end position="169"/>
    </location>
</feature>
<feature type="compositionally biased region" description="Basic residues" evidence="5">
    <location>
        <begin position="464"/>
        <end position="475"/>
    </location>
</feature>
<feature type="compositionally biased region" description="Acidic residues" evidence="5">
    <location>
        <begin position="380"/>
        <end position="394"/>
    </location>
</feature>
<accession>A0A9D4VKM1</accession>
<dbReference type="PANTHER" id="PTHR12202:SF0">
    <property type="entry name" value="ESF1 HOMOLOG"/>
    <property type="match status" value="1"/>
</dbReference>
<feature type="compositionally biased region" description="Acidic residues" evidence="5">
    <location>
        <begin position="130"/>
        <end position="169"/>
    </location>
</feature>
<feature type="compositionally biased region" description="Low complexity" evidence="5">
    <location>
        <begin position="671"/>
        <end position="680"/>
    </location>
</feature>
<dbReference type="GO" id="GO:0006364">
    <property type="term" value="P:rRNA processing"/>
    <property type="evidence" value="ECO:0007669"/>
    <property type="project" value="InterPro"/>
</dbReference>
<keyword evidence="3" id="KW-0175">Coiled coil</keyword>
<feature type="compositionally biased region" description="Basic and acidic residues" evidence="5">
    <location>
        <begin position="89"/>
        <end position="104"/>
    </location>
</feature>
<evidence type="ECO:0008006" key="10">
    <source>
        <dbReference type="Google" id="ProtNLM"/>
    </source>
</evidence>
<feature type="domain" description="ESF1 RRM" evidence="7">
    <location>
        <begin position="183"/>
        <end position="326"/>
    </location>
</feature>
<comment type="similarity">
    <text evidence="2">Belongs to the ESF1 family.</text>
</comment>
<feature type="domain" description="NUC153" evidence="6">
    <location>
        <begin position="580"/>
        <end position="602"/>
    </location>
</feature>
<dbReference type="AlphaFoldDB" id="A0A9D4VKM1"/>
<feature type="region of interest" description="Disordered" evidence="5">
    <location>
        <begin position="612"/>
        <end position="643"/>
    </location>
</feature>
<dbReference type="Proteomes" id="UP001058974">
    <property type="component" value="Chromosome 7"/>
</dbReference>
<comment type="caution">
    <text evidence="8">The sequence shown here is derived from an EMBL/GenBank/DDBJ whole genome shotgun (WGS) entry which is preliminary data.</text>
</comment>
<evidence type="ECO:0000256" key="3">
    <source>
        <dbReference type="ARBA" id="ARBA00023054"/>
    </source>
</evidence>
<evidence type="ECO:0000313" key="9">
    <source>
        <dbReference type="Proteomes" id="UP001058974"/>
    </source>
</evidence>
<keyword evidence="4" id="KW-0539">Nucleus</keyword>
<feature type="compositionally biased region" description="Basic and acidic residues" evidence="5">
    <location>
        <begin position="1"/>
        <end position="41"/>
    </location>
</feature>
<comment type="subcellular location">
    <subcellularLocation>
        <location evidence="1">Nucleus</location>
        <location evidence="1">Nucleolus</location>
    </subcellularLocation>
</comment>
<evidence type="ECO:0000259" key="7">
    <source>
        <dbReference type="Pfam" id="PF25121"/>
    </source>
</evidence>
<dbReference type="Gramene" id="Psat07G0229700-T1">
    <property type="protein sequence ID" value="KAI5385633.1"/>
    <property type="gene ID" value="KIW84_072297"/>
</dbReference>
<feature type="region of interest" description="Disordered" evidence="5">
    <location>
        <begin position="437"/>
        <end position="456"/>
    </location>
</feature>
<evidence type="ECO:0000256" key="5">
    <source>
        <dbReference type="SAM" id="MobiDB-lite"/>
    </source>
</evidence>
<evidence type="ECO:0000256" key="2">
    <source>
        <dbReference type="ARBA" id="ARBA00009087"/>
    </source>
</evidence>